<reference evidence="8" key="1">
    <citation type="submission" date="2019-12" db="EMBL/GenBank/DDBJ databases">
        <title>Genome sequencing and annotation of Brassica cretica.</title>
        <authorList>
            <person name="Studholme D.J."/>
            <person name="Sarris P."/>
        </authorList>
    </citation>
    <scope>NUCLEOTIDE SEQUENCE</scope>
    <source>
        <strain evidence="8">PFS-109/04</strain>
        <tissue evidence="8">Leaf</tissue>
    </source>
</reference>
<dbReference type="InterPro" id="IPR008930">
    <property type="entry name" value="Terpenoid_cyclase/PrenylTrfase"/>
</dbReference>
<comment type="caution">
    <text evidence="8">The sequence shown here is derived from an EMBL/GenBank/DDBJ whole genome shotgun (WGS) entry which is preliminary data.</text>
</comment>
<keyword evidence="1" id="KW-0479">Metal-binding</keyword>
<evidence type="ECO:0000259" key="6">
    <source>
        <dbReference type="Pfam" id="PF01397"/>
    </source>
</evidence>
<evidence type="ECO:0000313" key="8">
    <source>
        <dbReference type="EMBL" id="KAF3485396.1"/>
    </source>
</evidence>
<evidence type="ECO:0008006" key="10">
    <source>
        <dbReference type="Google" id="ProtNLM"/>
    </source>
</evidence>
<dbReference type="PANTHER" id="PTHR31225:SF242">
    <property type="entry name" value="TERPENOID SYNTHASE 9"/>
    <property type="match status" value="1"/>
</dbReference>
<feature type="domain" description="Terpene synthase metal-binding" evidence="7">
    <location>
        <begin position="138"/>
        <end position="215"/>
    </location>
</feature>
<dbReference type="EMBL" id="QGKX02002183">
    <property type="protein sequence ID" value="KAF3485396.1"/>
    <property type="molecule type" value="Genomic_DNA"/>
</dbReference>
<dbReference type="GO" id="GO:0016114">
    <property type="term" value="P:terpenoid biosynthetic process"/>
    <property type="evidence" value="ECO:0007669"/>
    <property type="project" value="InterPro"/>
</dbReference>
<dbReference type="Proteomes" id="UP000712600">
    <property type="component" value="Unassembled WGS sequence"/>
</dbReference>
<protein>
    <recommendedName>
        <fullName evidence="10">Terpene synthase metal-binding domain-containing protein</fullName>
    </recommendedName>
</protein>
<evidence type="ECO:0000256" key="3">
    <source>
        <dbReference type="ARBA" id="ARBA00023211"/>
    </source>
</evidence>
<evidence type="ECO:0000256" key="2">
    <source>
        <dbReference type="ARBA" id="ARBA00022842"/>
    </source>
</evidence>
<dbReference type="Pfam" id="PF03936">
    <property type="entry name" value="Terpene_synth_C"/>
    <property type="match status" value="1"/>
</dbReference>
<gene>
    <name evidence="8" type="ORF">F2Q69_00057105</name>
</gene>
<keyword evidence="4" id="KW-0456">Lyase</keyword>
<dbReference type="AlphaFoldDB" id="A0A8S9MQ31"/>
<dbReference type="InterPro" id="IPR001906">
    <property type="entry name" value="Terpene_synth_N"/>
</dbReference>
<dbReference type="Gene3D" id="1.50.10.130">
    <property type="entry name" value="Terpene synthase, N-terminal domain"/>
    <property type="match status" value="1"/>
</dbReference>
<evidence type="ECO:0000256" key="1">
    <source>
        <dbReference type="ARBA" id="ARBA00022723"/>
    </source>
</evidence>
<evidence type="ECO:0000313" key="9">
    <source>
        <dbReference type="Proteomes" id="UP000712600"/>
    </source>
</evidence>
<dbReference type="GO" id="GO:0000287">
    <property type="term" value="F:magnesium ion binding"/>
    <property type="evidence" value="ECO:0007669"/>
    <property type="project" value="InterPro"/>
</dbReference>
<dbReference type="PANTHER" id="PTHR31225">
    <property type="entry name" value="OS04G0344100 PROTEIN-RELATED"/>
    <property type="match status" value="1"/>
</dbReference>
<dbReference type="InterPro" id="IPR050148">
    <property type="entry name" value="Terpene_synthase-like"/>
</dbReference>
<dbReference type="GO" id="GO:0010333">
    <property type="term" value="F:terpene synthase activity"/>
    <property type="evidence" value="ECO:0007669"/>
    <property type="project" value="InterPro"/>
</dbReference>
<dbReference type="Gene3D" id="1.10.600.10">
    <property type="entry name" value="Farnesyl Diphosphate Synthase"/>
    <property type="match status" value="1"/>
</dbReference>
<sequence>NKNLQSLIYIDAFKRFKGDDGMFMDSLAKDAKGMLSLYEAAHLRTTRDYIMDEALSFTMKHMESLAGQVRPHLSRLIQNALGLSQHWNMEILVAMEFISFYEQEEDHDETLLKFSKLNFKLLQLIYLKELKMVTKWYKELDFASKLPPYFRDRIVELHFFVISMYFEPQFSSARIMLTKFYTVETITDDTFDRCASISEAENLANSLERYTLHVANQHN</sequence>
<keyword evidence="2" id="KW-0460">Magnesium</keyword>
<dbReference type="SUPFAM" id="SSF48576">
    <property type="entry name" value="Terpenoid synthases"/>
    <property type="match status" value="1"/>
</dbReference>
<keyword evidence="3" id="KW-0464">Manganese</keyword>
<comment type="similarity">
    <text evidence="5">Belongs to the terpene synthase family. Tpsa subfamily.</text>
</comment>
<evidence type="ECO:0000256" key="5">
    <source>
        <dbReference type="ARBA" id="ARBA00038405"/>
    </source>
</evidence>
<dbReference type="SUPFAM" id="SSF48239">
    <property type="entry name" value="Terpenoid cyclases/Protein prenyltransferases"/>
    <property type="match status" value="1"/>
</dbReference>
<name>A0A8S9MQ31_BRACR</name>
<evidence type="ECO:0000256" key="4">
    <source>
        <dbReference type="ARBA" id="ARBA00023239"/>
    </source>
</evidence>
<dbReference type="InterPro" id="IPR036965">
    <property type="entry name" value="Terpene_synth_N_sf"/>
</dbReference>
<organism evidence="8 9">
    <name type="scientific">Brassica cretica</name>
    <name type="common">Mustard</name>
    <dbReference type="NCBI Taxonomy" id="69181"/>
    <lineage>
        <taxon>Eukaryota</taxon>
        <taxon>Viridiplantae</taxon>
        <taxon>Streptophyta</taxon>
        <taxon>Embryophyta</taxon>
        <taxon>Tracheophyta</taxon>
        <taxon>Spermatophyta</taxon>
        <taxon>Magnoliopsida</taxon>
        <taxon>eudicotyledons</taxon>
        <taxon>Gunneridae</taxon>
        <taxon>Pentapetalae</taxon>
        <taxon>rosids</taxon>
        <taxon>malvids</taxon>
        <taxon>Brassicales</taxon>
        <taxon>Brassicaceae</taxon>
        <taxon>Brassiceae</taxon>
        <taxon>Brassica</taxon>
    </lineage>
</organism>
<dbReference type="InterPro" id="IPR005630">
    <property type="entry name" value="Terpene_synthase_metal-bd"/>
</dbReference>
<accession>A0A8S9MQ31</accession>
<feature type="domain" description="Terpene synthase N-terminal" evidence="6">
    <location>
        <begin position="10"/>
        <end position="81"/>
    </location>
</feature>
<dbReference type="Pfam" id="PF01397">
    <property type="entry name" value="Terpene_synth"/>
    <property type="match status" value="1"/>
</dbReference>
<dbReference type="InterPro" id="IPR008949">
    <property type="entry name" value="Isoprenoid_synthase_dom_sf"/>
</dbReference>
<proteinExistence type="inferred from homology"/>
<evidence type="ECO:0000259" key="7">
    <source>
        <dbReference type="Pfam" id="PF03936"/>
    </source>
</evidence>
<feature type="non-terminal residue" evidence="8">
    <location>
        <position position="219"/>
    </location>
</feature>